<name>A0A979FFV5_HYAAZ</name>
<dbReference type="AlphaFoldDB" id="A0A979FFV5"/>
<evidence type="ECO:0000256" key="1">
    <source>
        <dbReference type="SAM" id="MobiDB-lite"/>
    </source>
</evidence>
<dbReference type="Proteomes" id="UP000694843">
    <property type="component" value="Unplaced"/>
</dbReference>
<dbReference type="RefSeq" id="XP_047735486.1">
    <property type="nucleotide sequence ID" value="XM_047879530.1"/>
</dbReference>
<protein>
    <submittedName>
        <fullName evidence="3">Uncharacterized protein LOC108682851</fullName>
    </submittedName>
</protein>
<gene>
    <name evidence="3" type="primary">LOC108682851</name>
</gene>
<sequence>MSANGPNQPPLLPLLMADAILQNNVQALRNYDELHKFHPETVGVIKYLNDLLKSKLHDTLSAVGARNNQRGRNFFMNFLPHATDFGNLARGLDDRFKARQNSRWSTNFMNTAGLPTLDLTANDLTTSSEVDAGMETLHGTKTGQPPTGAEDTFLSPLNVTDKTQSRSDGTGPIQEETERYHDGTTYEEIYPGIQDEETPYAVNAKRQLRPWWAGAKRSQGLRNDFKRTATNSDLRSFLKRQLNLGNRLMCQLDVRNC</sequence>
<evidence type="ECO:0000313" key="2">
    <source>
        <dbReference type="Proteomes" id="UP000694843"/>
    </source>
</evidence>
<proteinExistence type="predicted"/>
<feature type="compositionally biased region" description="Polar residues" evidence="1">
    <location>
        <begin position="155"/>
        <end position="168"/>
    </location>
</feature>
<evidence type="ECO:0000313" key="3">
    <source>
        <dbReference type="RefSeq" id="XP_047735486.1"/>
    </source>
</evidence>
<accession>A0A979FFV5</accession>
<organism evidence="2 3">
    <name type="scientific">Hyalella azteca</name>
    <name type="common">Amphipod</name>
    <dbReference type="NCBI Taxonomy" id="294128"/>
    <lineage>
        <taxon>Eukaryota</taxon>
        <taxon>Metazoa</taxon>
        <taxon>Ecdysozoa</taxon>
        <taxon>Arthropoda</taxon>
        <taxon>Crustacea</taxon>
        <taxon>Multicrustacea</taxon>
        <taxon>Malacostraca</taxon>
        <taxon>Eumalacostraca</taxon>
        <taxon>Peracarida</taxon>
        <taxon>Amphipoda</taxon>
        <taxon>Senticaudata</taxon>
        <taxon>Talitrida</taxon>
        <taxon>Talitroidea</taxon>
        <taxon>Hyalellidae</taxon>
        <taxon>Hyalella</taxon>
    </lineage>
</organism>
<reference evidence="3" key="1">
    <citation type="submission" date="2025-08" db="UniProtKB">
        <authorList>
            <consortium name="RefSeq"/>
        </authorList>
    </citation>
    <scope>IDENTIFICATION</scope>
    <source>
        <tissue evidence="3">Whole organism</tissue>
    </source>
</reference>
<dbReference type="GeneID" id="108682851"/>
<dbReference type="KEGG" id="hazt:108682851"/>
<keyword evidence="2" id="KW-1185">Reference proteome</keyword>
<feature type="region of interest" description="Disordered" evidence="1">
    <location>
        <begin position="138"/>
        <end position="175"/>
    </location>
</feature>